<reference evidence="1" key="1">
    <citation type="journal article" date="2020" name="Stud. Mycol.">
        <title>101 Dothideomycetes genomes: a test case for predicting lifestyles and emergence of pathogens.</title>
        <authorList>
            <person name="Haridas S."/>
            <person name="Albert R."/>
            <person name="Binder M."/>
            <person name="Bloem J."/>
            <person name="Labutti K."/>
            <person name="Salamov A."/>
            <person name="Andreopoulos B."/>
            <person name="Baker S."/>
            <person name="Barry K."/>
            <person name="Bills G."/>
            <person name="Bluhm B."/>
            <person name="Cannon C."/>
            <person name="Castanera R."/>
            <person name="Culley D."/>
            <person name="Daum C."/>
            <person name="Ezra D."/>
            <person name="Gonzalez J."/>
            <person name="Henrissat B."/>
            <person name="Kuo A."/>
            <person name="Liang C."/>
            <person name="Lipzen A."/>
            <person name="Lutzoni F."/>
            <person name="Magnuson J."/>
            <person name="Mondo S."/>
            <person name="Nolan M."/>
            <person name="Ohm R."/>
            <person name="Pangilinan J."/>
            <person name="Park H.-J."/>
            <person name="Ramirez L."/>
            <person name="Alfaro M."/>
            <person name="Sun H."/>
            <person name="Tritt A."/>
            <person name="Yoshinaga Y."/>
            <person name="Zwiers L.-H."/>
            <person name="Turgeon B."/>
            <person name="Goodwin S."/>
            <person name="Spatafora J."/>
            <person name="Crous P."/>
            <person name="Grigoriev I."/>
        </authorList>
    </citation>
    <scope>NUCLEOTIDE SEQUENCE</scope>
    <source>
        <strain evidence="1">CBS 525.71</strain>
    </source>
</reference>
<sequence>MAAPNLDTNQWYSMYINNYNTSSMLSTSLYTRSGTAGAVFFNFTNHDSATQRWQIFPINSTTVVLRTKEGGANGFIGAQPADSNGEISPLMLRGDVADDSVFWQFGSWGDGTWYLYNSANGTDYHLANKNGQVRMDNNITAPQNLQRFSFDSVAAINDEAYSSVNLLSATVTSPGTLSATASATASATSSFAATSTSTSTPTPSTGLSTAGKAGIAAALGIAALIALVALGLIHRQKRNRKRISKPQESAYEPYQGQPQGAVEVAPTLPERRAEHFKHELDHGSTEAKYEMPSQTVTETEGHRPMQPAELPGSYERR</sequence>
<proteinExistence type="predicted"/>
<name>A0ACB6S5L8_9PLEO</name>
<dbReference type="EMBL" id="MU006710">
    <property type="protein sequence ID" value="KAF2629328.1"/>
    <property type="molecule type" value="Genomic_DNA"/>
</dbReference>
<organism evidence="1 2">
    <name type="scientific">Macroventuria anomochaeta</name>
    <dbReference type="NCBI Taxonomy" id="301207"/>
    <lineage>
        <taxon>Eukaryota</taxon>
        <taxon>Fungi</taxon>
        <taxon>Dikarya</taxon>
        <taxon>Ascomycota</taxon>
        <taxon>Pezizomycotina</taxon>
        <taxon>Dothideomycetes</taxon>
        <taxon>Pleosporomycetidae</taxon>
        <taxon>Pleosporales</taxon>
        <taxon>Pleosporineae</taxon>
        <taxon>Didymellaceae</taxon>
        <taxon>Macroventuria</taxon>
    </lineage>
</organism>
<accession>A0ACB6S5L8</accession>
<evidence type="ECO:0000313" key="2">
    <source>
        <dbReference type="Proteomes" id="UP000799754"/>
    </source>
</evidence>
<gene>
    <name evidence="1" type="ORF">BU25DRAFT_389419</name>
</gene>
<evidence type="ECO:0000313" key="1">
    <source>
        <dbReference type="EMBL" id="KAF2629328.1"/>
    </source>
</evidence>
<dbReference type="Proteomes" id="UP000799754">
    <property type="component" value="Unassembled WGS sequence"/>
</dbReference>
<protein>
    <submittedName>
        <fullName evidence="1">Uncharacterized protein</fullName>
    </submittedName>
</protein>
<comment type="caution">
    <text evidence="1">The sequence shown here is derived from an EMBL/GenBank/DDBJ whole genome shotgun (WGS) entry which is preliminary data.</text>
</comment>
<keyword evidence="2" id="KW-1185">Reference proteome</keyword>